<dbReference type="InterPro" id="IPR036390">
    <property type="entry name" value="WH_DNA-bd_sf"/>
</dbReference>
<evidence type="ECO:0000256" key="1">
    <source>
        <dbReference type="ARBA" id="ARBA00023015"/>
    </source>
</evidence>
<dbReference type="Gene3D" id="3.40.50.1360">
    <property type="match status" value="1"/>
</dbReference>
<dbReference type="SUPFAM" id="SSF100950">
    <property type="entry name" value="NagB/RpiA/CoA transferase-like"/>
    <property type="match status" value="1"/>
</dbReference>
<sequence length="247" mass="27368">MLTQERFERIVELVNQRGSITSQELTELLQVSESTIRRDLNELARTGQIFKVHGGAMALSHAVRLQDEDLHSRRQLCAEEKRKIARTAAALIEDGDLVYLDAGSTTEYMIEYVRDTKAIFVTNAAGHARALAQRGLMVYLPGGRMKPVTEAIVGTETVLSLSKYNFSKGFFGTNGISIENGLTTPDIEEAAVKELAASRCMKRYVLCDASKFDRAASVRFGKITDFHIIAGKVPGAYQKYSVTEVEK</sequence>
<gene>
    <name evidence="5" type="ORF">INF28_01270</name>
</gene>
<dbReference type="AlphaFoldDB" id="A0A9D5R851"/>
<dbReference type="PROSITE" id="PS00894">
    <property type="entry name" value="HTH_DEOR_1"/>
    <property type="match status" value="1"/>
</dbReference>
<dbReference type="Pfam" id="PF00455">
    <property type="entry name" value="DeoRC"/>
    <property type="match status" value="1"/>
</dbReference>
<dbReference type="GO" id="GO:0003700">
    <property type="term" value="F:DNA-binding transcription factor activity"/>
    <property type="evidence" value="ECO:0007669"/>
    <property type="project" value="InterPro"/>
</dbReference>
<dbReference type="InterPro" id="IPR018356">
    <property type="entry name" value="Tscrpt_reg_HTH_DeoR_CS"/>
</dbReference>
<dbReference type="PRINTS" id="PR00037">
    <property type="entry name" value="HTHLACR"/>
</dbReference>
<proteinExistence type="predicted"/>
<comment type="caution">
    <text evidence="5">The sequence shown here is derived from an EMBL/GenBank/DDBJ whole genome shotgun (WGS) entry which is preliminary data.</text>
</comment>
<dbReference type="SMART" id="SM00420">
    <property type="entry name" value="HTH_DEOR"/>
    <property type="match status" value="1"/>
</dbReference>
<evidence type="ECO:0000259" key="4">
    <source>
        <dbReference type="PROSITE" id="PS51000"/>
    </source>
</evidence>
<evidence type="ECO:0000256" key="2">
    <source>
        <dbReference type="ARBA" id="ARBA00023125"/>
    </source>
</evidence>
<dbReference type="PROSITE" id="PS51000">
    <property type="entry name" value="HTH_DEOR_2"/>
    <property type="match status" value="1"/>
</dbReference>
<keyword evidence="2" id="KW-0238">DNA-binding</keyword>
<keyword evidence="6" id="KW-1185">Reference proteome</keyword>
<feature type="domain" description="HTH deoR-type" evidence="4">
    <location>
        <begin position="3"/>
        <end position="58"/>
    </location>
</feature>
<organism evidence="5 6">
    <name type="scientific">Ructibacterium gallinarum</name>
    <dbReference type="NCBI Taxonomy" id="2779355"/>
    <lineage>
        <taxon>Bacteria</taxon>
        <taxon>Bacillati</taxon>
        <taxon>Bacillota</taxon>
        <taxon>Clostridia</taxon>
        <taxon>Eubacteriales</taxon>
        <taxon>Oscillospiraceae</taxon>
        <taxon>Ructibacterium</taxon>
    </lineage>
</organism>
<name>A0A9D5R851_9FIRM</name>
<dbReference type="GO" id="GO:0003677">
    <property type="term" value="F:DNA binding"/>
    <property type="evidence" value="ECO:0007669"/>
    <property type="project" value="UniProtKB-KW"/>
</dbReference>
<evidence type="ECO:0000313" key="6">
    <source>
        <dbReference type="Proteomes" id="UP000806542"/>
    </source>
</evidence>
<keyword evidence="1" id="KW-0805">Transcription regulation</keyword>
<dbReference type="InterPro" id="IPR036388">
    <property type="entry name" value="WH-like_DNA-bd_sf"/>
</dbReference>
<dbReference type="InterPro" id="IPR050313">
    <property type="entry name" value="Carb_Metab_HTH_regulators"/>
</dbReference>
<dbReference type="PANTHER" id="PTHR30363:SF56">
    <property type="entry name" value="TRANSCRIPTIONAL REGULATOR, DEOR FAMILY"/>
    <property type="match status" value="1"/>
</dbReference>
<dbReference type="InterPro" id="IPR037171">
    <property type="entry name" value="NagB/RpiA_transferase-like"/>
</dbReference>
<dbReference type="Pfam" id="PF08220">
    <property type="entry name" value="HTH_DeoR"/>
    <property type="match status" value="1"/>
</dbReference>
<accession>A0A9D5R851</accession>
<dbReference type="EMBL" id="JADCKB010000001">
    <property type="protein sequence ID" value="MBE5039099.1"/>
    <property type="molecule type" value="Genomic_DNA"/>
</dbReference>
<dbReference type="InterPro" id="IPR014036">
    <property type="entry name" value="DeoR-like_C"/>
</dbReference>
<evidence type="ECO:0000313" key="5">
    <source>
        <dbReference type="EMBL" id="MBE5039099.1"/>
    </source>
</evidence>
<dbReference type="PANTHER" id="PTHR30363">
    <property type="entry name" value="HTH-TYPE TRANSCRIPTIONAL REGULATOR SRLR-RELATED"/>
    <property type="match status" value="1"/>
</dbReference>
<reference evidence="5" key="1">
    <citation type="submission" date="2020-10" db="EMBL/GenBank/DDBJ databases">
        <title>ChiBAC.</title>
        <authorList>
            <person name="Zenner C."/>
            <person name="Hitch T.C.A."/>
            <person name="Clavel T."/>
        </authorList>
    </citation>
    <scope>NUCLEOTIDE SEQUENCE</scope>
    <source>
        <strain evidence="5">DSM 107454</strain>
    </source>
</reference>
<protein>
    <submittedName>
        <fullName evidence="5">DeoR/GlpR transcriptional regulator</fullName>
    </submittedName>
</protein>
<keyword evidence="3" id="KW-0804">Transcription</keyword>
<dbReference type="InterPro" id="IPR001034">
    <property type="entry name" value="DeoR_HTH"/>
</dbReference>
<dbReference type="SMART" id="SM01134">
    <property type="entry name" value="DeoRC"/>
    <property type="match status" value="1"/>
</dbReference>
<evidence type="ECO:0000256" key="3">
    <source>
        <dbReference type="ARBA" id="ARBA00023163"/>
    </source>
</evidence>
<dbReference type="Proteomes" id="UP000806542">
    <property type="component" value="Unassembled WGS sequence"/>
</dbReference>
<dbReference type="RefSeq" id="WP_226391644.1">
    <property type="nucleotide sequence ID" value="NZ_JADCKB010000001.1"/>
</dbReference>
<dbReference type="Gene3D" id="1.10.10.10">
    <property type="entry name" value="Winged helix-like DNA-binding domain superfamily/Winged helix DNA-binding domain"/>
    <property type="match status" value="1"/>
</dbReference>
<dbReference type="SUPFAM" id="SSF46785">
    <property type="entry name" value="Winged helix' DNA-binding domain"/>
    <property type="match status" value="1"/>
</dbReference>